<dbReference type="Proteomes" id="UP000198372">
    <property type="component" value="Unassembled WGS sequence"/>
</dbReference>
<dbReference type="PANTHER" id="PTHR23115">
    <property type="entry name" value="TRANSLATION FACTOR"/>
    <property type="match status" value="1"/>
</dbReference>
<dbReference type="InterPro" id="IPR009000">
    <property type="entry name" value="Transl_B-barrel_sf"/>
</dbReference>
<dbReference type="InterPro" id="IPR009001">
    <property type="entry name" value="Transl_elong_EF1A/Init_IF2_C"/>
</dbReference>
<keyword evidence="6" id="KW-0810">Translation regulation</keyword>
<evidence type="ECO:0000256" key="12">
    <source>
        <dbReference type="SAM" id="MobiDB-lite"/>
    </source>
</evidence>
<comment type="subcellular location">
    <subcellularLocation>
        <location evidence="1">Cytoplasm</location>
    </subcellularLocation>
</comment>
<dbReference type="Gene3D" id="3.40.50.300">
    <property type="entry name" value="P-loop containing nucleotide triphosphate hydrolases"/>
    <property type="match status" value="1"/>
</dbReference>
<keyword evidence="4" id="KW-0547">Nucleotide-binding</keyword>
<evidence type="ECO:0000256" key="2">
    <source>
        <dbReference type="ARBA" id="ARBA00007249"/>
    </source>
</evidence>
<comment type="similarity">
    <text evidence="2">Belongs to the TRAFAC class translation factor GTPase superfamily. Classic translation factor GTPase family. EF-Tu/EF-1A subfamily.</text>
</comment>
<dbReference type="InterPro" id="IPR031157">
    <property type="entry name" value="G_TR_CS"/>
</dbReference>
<dbReference type="InterPro" id="IPR015033">
    <property type="entry name" value="HBS1-like_N"/>
</dbReference>
<accession>A0A238FIZ4</accession>
<dbReference type="InterPro" id="IPR027417">
    <property type="entry name" value="P-loop_NTPase"/>
</dbReference>
<dbReference type="FunFam" id="3.40.50.300:FF:000204">
    <property type="entry name" value="Translation elongation factor Tu"/>
    <property type="match status" value="1"/>
</dbReference>
<evidence type="ECO:0000256" key="8">
    <source>
        <dbReference type="ARBA" id="ARBA00023134"/>
    </source>
</evidence>
<evidence type="ECO:0000256" key="1">
    <source>
        <dbReference type="ARBA" id="ARBA00004496"/>
    </source>
</evidence>
<keyword evidence="15" id="KW-1185">Reference proteome</keyword>
<dbReference type="CDD" id="cd16267">
    <property type="entry name" value="HBS1-like_II"/>
    <property type="match status" value="1"/>
</dbReference>
<dbReference type="InterPro" id="IPR050100">
    <property type="entry name" value="TRAFAC_GTPase_members"/>
</dbReference>
<comment type="subunit">
    <text evidence="10">Component of the Dom34-Hbs1 complex, also named Pelota-HBS1L complex, composed of dom34 and hbs1.</text>
</comment>
<keyword evidence="5" id="KW-0378">Hydrolase</keyword>
<dbReference type="Pfam" id="PF22594">
    <property type="entry name" value="GTP-eEF1A_C"/>
    <property type="match status" value="1"/>
</dbReference>
<feature type="domain" description="Tr-type G" evidence="13">
    <location>
        <begin position="445"/>
        <end position="668"/>
    </location>
</feature>
<dbReference type="Pfam" id="PF00009">
    <property type="entry name" value="GTP_EFTU"/>
    <property type="match status" value="1"/>
</dbReference>
<dbReference type="AlphaFoldDB" id="A0A238FIZ4"/>
<feature type="region of interest" description="Disordered" evidence="12">
    <location>
        <begin position="305"/>
        <end position="424"/>
    </location>
</feature>
<dbReference type="InterPro" id="IPR054696">
    <property type="entry name" value="GTP-eEF1A_C"/>
</dbReference>
<feature type="compositionally biased region" description="Pro residues" evidence="12">
    <location>
        <begin position="358"/>
        <end position="369"/>
    </location>
</feature>
<evidence type="ECO:0000313" key="14">
    <source>
        <dbReference type="EMBL" id="SCV71973.1"/>
    </source>
</evidence>
<dbReference type="GO" id="GO:0005525">
    <property type="term" value="F:GTP binding"/>
    <property type="evidence" value="ECO:0007669"/>
    <property type="project" value="UniProtKB-KW"/>
</dbReference>
<dbReference type="PRINTS" id="PR00315">
    <property type="entry name" value="ELONGATNFCT"/>
</dbReference>
<evidence type="ECO:0000256" key="7">
    <source>
        <dbReference type="ARBA" id="ARBA00022917"/>
    </source>
</evidence>
<keyword evidence="7" id="KW-0648">Protein biosynthesis</keyword>
<gene>
    <name evidence="14" type="ORF">BQ2448_4667</name>
</gene>
<dbReference type="GO" id="GO:0003924">
    <property type="term" value="F:GTPase activity"/>
    <property type="evidence" value="ECO:0007669"/>
    <property type="project" value="InterPro"/>
</dbReference>
<dbReference type="PROSITE" id="PS51722">
    <property type="entry name" value="G_TR_2"/>
    <property type="match status" value="1"/>
</dbReference>
<evidence type="ECO:0000256" key="5">
    <source>
        <dbReference type="ARBA" id="ARBA00022801"/>
    </source>
</evidence>
<dbReference type="OrthoDB" id="342024at2759"/>
<name>A0A238FIZ4_9BASI</name>
<dbReference type="GO" id="GO:1990533">
    <property type="term" value="C:Dom34-Hbs1 complex"/>
    <property type="evidence" value="ECO:0007669"/>
    <property type="project" value="UniProtKB-ARBA"/>
</dbReference>
<dbReference type="EMBL" id="FMSP01000008">
    <property type="protein sequence ID" value="SCV71973.1"/>
    <property type="molecule type" value="Genomic_DNA"/>
</dbReference>
<dbReference type="FunFam" id="2.40.30.10:FF:000020">
    <property type="entry name" value="Translation elongation factor EF-1"/>
    <property type="match status" value="1"/>
</dbReference>
<comment type="catalytic activity">
    <reaction evidence="9">
        <text>GTP + H2O = GDP + phosphate + H(+)</text>
        <dbReference type="Rhea" id="RHEA:19669"/>
        <dbReference type="ChEBI" id="CHEBI:15377"/>
        <dbReference type="ChEBI" id="CHEBI:15378"/>
        <dbReference type="ChEBI" id="CHEBI:37565"/>
        <dbReference type="ChEBI" id="CHEBI:43474"/>
        <dbReference type="ChEBI" id="CHEBI:58189"/>
    </reaction>
    <physiologicalReaction direction="left-to-right" evidence="9">
        <dbReference type="Rhea" id="RHEA:19670"/>
    </physiologicalReaction>
</comment>
<evidence type="ECO:0000256" key="11">
    <source>
        <dbReference type="ARBA" id="ARBA00074866"/>
    </source>
</evidence>
<feature type="compositionally biased region" description="Polar residues" evidence="12">
    <location>
        <begin position="342"/>
        <end position="357"/>
    </location>
</feature>
<keyword evidence="3" id="KW-0963">Cytoplasm</keyword>
<organism evidence="14 15">
    <name type="scientific">Microbotryum intermedium</name>
    <dbReference type="NCBI Taxonomy" id="269621"/>
    <lineage>
        <taxon>Eukaryota</taxon>
        <taxon>Fungi</taxon>
        <taxon>Dikarya</taxon>
        <taxon>Basidiomycota</taxon>
        <taxon>Pucciniomycotina</taxon>
        <taxon>Microbotryomycetes</taxon>
        <taxon>Microbotryales</taxon>
        <taxon>Microbotryaceae</taxon>
        <taxon>Microbotryum</taxon>
    </lineage>
</organism>
<feature type="compositionally biased region" description="Basic residues" evidence="12">
    <location>
        <begin position="316"/>
        <end position="325"/>
    </location>
</feature>
<evidence type="ECO:0000256" key="10">
    <source>
        <dbReference type="ARBA" id="ARBA00063537"/>
    </source>
</evidence>
<dbReference type="CDD" id="cd01883">
    <property type="entry name" value="EF1_alpha"/>
    <property type="match status" value="1"/>
</dbReference>
<evidence type="ECO:0000259" key="13">
    <source>
        <dbReference type="PROSITE" id="PS51722"/>
    </source>
</evidence>
<dbReference type="CDD" id="cd04093">
    <property type="entry name" value="HBS1_C_III"/>
    <property type="match status" value="1"/>
</dbReference>
<dbReference type="STRING" id="269621.A0A238FIZ4"/>
<dbReference type="GO" id="GO:0006417">
    <property type="term" value="P:regulation of translation"/>
    <property type="evidence" value="ECO:0007669"/>
    <property type="project" value="UniProtKB-KW"/>
</dbReference>
<dbReference type="SUPFAM" id="SSF52540">
    <property type="entry name" value="P-loop containing nucleoside triphosphate hydrolases"/>
    <property type="match status" value="1"/>
</dbReference>
<dbReference type="GO" id="GO:0002184">
    <property type="term" value="P:cytoplasmic translational termination"/>
    <property type="evidence" value="ECO:0007669"/>
    <property type="project" value="UniProtKB-ARBA"/>
</dbReference>
<reference evidence="15" key="1">
    <citation type="submission" date="2016-09" db="EMBL/GenBank/DDBJ databases">
        <authorList>
            <person name="Jeantristanb JTB J.-T."/>
            <person name="Ricardo R."/>
        </authorList>
    </citation>
    <scope>NUCLEOTIDE SEQUENCE [LARGE SCALE GENOMIC DNA]</scope>
</reference>
<evidence type="ECO:0000256" key="9">
    <source>
        <dbReference type="ARBA" id="ARBA00049117"/>
    </source>
</evidence>
<dbReference type="InterPro" id="IPR000795">
    <property type="entry name" value="T_Tr_GTP-bd_dom"/>
</dbReference>
<evidence type="ECO:0000256" key="4">
    <source>
        <dbReference type="ARBA" id="ARBA00022741"/>
    </source>
</evidence>
<evidence type="ECO:0000256" key="3">
    <source>
        <dbReference type="ARBA" id="ARBA00022490"/>
    </source>
</evidence>
<feature type="compositionally biased region" description="Low complexity" evidence="12">
    <location>
        <begin position="326"/>
        <end position="341"/>
    </location>
</feature>
<evidence type="ECO:0000313" key="15">
    <source>
        <dbReference type="Proteomes" id="UP000198372"/>
    </source>
</evidence>
<dbReference type="SUPFAM" id="SSF50447">
    <property type="entry name" value="Translation proteins"/>
    <property type="match status" value="1"/>
</dbReference>
<dbReference type="SUPFAM" id="SSF50465">
    <property type="entry name" value="EF-Tu/eEF-1alpha/eIF2-gamma C-terminal domain"/>
    <property type="match status" value="1"/>
</dbReference>
<feature type="compositionally biased region" description="Low complexity" evidence="12">
    <location>
        <begin position="387"/>
        <end position="407"/>
    </location>
</feature>
<dbReference type="PROSITE" id="PS00301">
    <property type="entry name" value="G_TR_1"/>
    <property type="match status" value="1"/>
</dbReference>
<dbReference type="Pfam" id="PF08938">
    <property type="entry name" value="HBS1_N"/>
    <property type="match status" value="1"/>
</dbReference>
<keyword evidence="8" id="KW-0342">GTP-binding</keyword>
<evidence type="ECO:0000256" key="6">
    <source>
        <dbReference type="ARBA" id="ARBA00022845"/>
    </source>
</evidence>
<protein>
    <recommendedName>
        <fullName evidence="11">Elongation factor 1 alpha-like protein</fullName>
    </recommendedName>
</protein>
<proteinExistence type="inferred from homology"/>
<dbReference type="GO" id="GO:0005829">
    <property type="term" value="C:cytosol"/>
    <property type="evidence" value="ECO:0007669"/>
    <property type="project" value="GOC"/>
</dbReference>
<dbReference type="Gene3D" id="2.40.30.10">
    <property type="entry name" value="Translation factors"/>
    <property type="match status" value="2"/>
</dbReference>
<sequence>MARLSRARLTFFCFTQSRHRAVKQLDLAEQLDDDAIDSGGEEDYDMDDEQYAQMESGLSAVQNLLGPDTPISDKEIRDSLWDSFFDIDGTVTYLLDEQHKREAAKARTEGEPTSSAVVDVVGPPTSSLANLAISSSSTPPTPTAFATKPPMSKLAAKMAARKQAAANLKGPNAAATEVSLAPAAAVGLKVSKLQQKMLASKQARALATSGAAGALVPSAKPSSVARSTETVSNVEDAVPPPIAIVVPSALLASASAFAHALVPPPPTSTADRLIRIEQTFARRGGAENVAEFGLSPDDKVLEARKGTAVAPEVPIRRRQRAKKVKAAAAAASSQPASAKNSRPSTPAPSGQKKTGTSNPPPTKRPPPGPISQLRADLEGLNLLPRDSSSVSSTAATAGGSTPGTSSGYQTPSDMEDIEMSGPPPAIAMAKDKILAEVRKREKDRKAVLSLVVVGHVDAGKSTLMGRVLHELGETSDRSVGQQQRNAAKIGKASFAYAWTFDAMAEERTRGVTIDVAIDGFETRSKKFTLIDAPGHRDFIPNMISGAAQADTAVLVVDGSSGAFEKGFEGGGQTREHAVLVRSLGVQQLIVAVNKLDTVGWAQSRFEAIQEQLSPFLTQSGFQPSKVSFVPVGAMSGENLVKRRNEILRAWYEGPTLVEQLDRLEVPPRALEAPLRIPVSNVFKGQSATASGLAVSGRVESGIVQVSERLCALPGDESGVVRSLEVDGEHVPYAIAGVNVTVFLSNIDPIQLSVGSILCPPSEPIPIVSSFLAQIIVFDVKYPITAGYAVELFHHSRDIPATITTLEATLDKATGAIGPFLNADLRCAARRMLTKASSAKVRVQLRAPGGGSASSRRAVLPLEPFAVSKGMGRVLFRRGGETIAAGIVLEVGP</sequence>